<feature type="chain" id="PRO_5039366582" evidence="13">
    <location>
        <begin position="22"/>
        <end position="1232"/>
    </location>
</feature>
<evidence type="ECO:0000256" key="9">
    <source>
        <dbReference type="ARBA" id="ARBA00023136"/>
    </source>
</evidence>
<dbReference type="Pfam" id="PF20806">
    <property type="entry name" value="Integrin_A_Ig_3"/>
    <property type="match status" value="1"/>
</dbReference>
<dbReference type="InterPro" id="IPR013519">
    <property type="entry name" value="Int_alpha_beta-p"/>
</dbReference>
<dbReference type="GO" id="GO:0007160">
    <property type="term" value="P:cell-matrix adhesion"/>
    <property type="evidence" value="ECO:0007669"/>
    <property type="project" value="TreeGrafter"/>
</dbReference>
<gene>
    <name evidence="18" type="primary">ITGA6</name>
    <name evidence="18" type="ORF">BLAG_LOCUS8457</name>
</gene>
<keyword evidence="8 13" id="KW-0401">Integrin</keyword>
<dbReference type="Pfam" id="PF08441">
    <property type="entry name" value="Integrin_A_Ig_1"/>
    <property type="match status" value="1"/>
</dbReference>
<evidence type="ECO:0000256" key="10">
    <source>
        <dbReference type="ARBA" id="ARBA00023170"/>
    </source>
</evidence>
<dbReference type="PANTHER" id="PTHR23220">
    <property type="entry name" value="INTEGRIN ALPHA"/>
    <property type="match status" value="1"/>
</dbReference>
<dbReference type="Gene3D" id="2.60.40.1460">
    <property type="entry name" value="Integrin domains. Chain A, domain 2"/>
    <property type="match status" value="1"/>
</dbReference>
<keyword evidence="19" id="KW-1185">Reference proteome</keyword>
<keyword evidence="9 13" id="KW-0472">Membrane</keyword>
<keyword evidence="4 13" id="KW-0732">Signal</keyword>
<dbReference type="Gene3D" id="2.60.40.1530">
    <property type="entry name" value="ntegrin, alpha v. Chain A, domain 4"/>
    <property type="match status" value="1"/>
</dbReference>
<evidence type="ECO:0000259" key="17">
    <source>
        <dbReference type="Pfam" id="PF20806"/>
    </source>
</evidence>
<evidence type="ECO:0000256" key="12">
    <source>
        <dbReference type="PROSITE-ProRule" id="PRU00803"/>
    </source>
</evidence>
<dbReference type="InterPro" id="IPR013649">
    <property type="entry name" value="Integrin_alpha_Ig-like_1"/>
</dbReference>
<dbReference type="SMART" id="SM00191">
    <property type="entry name" value="Int_alpha"/>
    <property type="match status" value="5"/>
</dbReference>
<evidence type="ECO:0000313" key="19">
    <source>
        <dbReference type="Proteomes" id="UP000838412"/>
    </source>
</evidence>
<dbReference type="OrthoDB" id="5317514at2759"/>
<dbReference type="InterPro" id="IPR000413">
    <property type="entry name" value="Integrin_alpha"/>
</dbReference>
<dbReference type="PROSITE" id="PS00242">
    <property type="entry name" value="INTEGRIN_ALPHA"/>
    <property type="match status" value="1"/>
</dbReference>
<feature type="signal peptide" evidence="13">
    <location>
        <begin position="1"/>
        <end position="21"/>
    </location>
</feature>
<evidence type="ECO:0000256" key="5">
    <source>
        <dbReference type="ARBA" id="ARBA00022737"/>
    </source>
</evidence>
<evidence type="ECO:0000259" key="16">
    <source>
        <dbReference type="Pfam" id="PF20805"/>
    </source>
</evidence>
<name>A0A8J9Z3E1_BRALA</name>
<feature type="domain" description="Integrin alpha third immunoglobulin-like" evidence="17">
    <location>
        <begin position="833"/>
        <end position="1070"/>
    </location>
</feature>
<dbReference type="EMBL" id="OV696700">
    <property type="protein sequence ID" value="CAH1246431.1"/>
    <property type="molecule type" value="Genomic_DNA"/>
</dbReference>
<dbReference type="AlphaFoldDB" id="A0A8J9Z3E1"/>
<dbReference type="InterPro" id="IPR028994">
    <property type="entry name" value="Integrin_alpha_N"/>
</dbReference>
<dbReference type="InterPro" id="IPR018184">
    <property type="entry name" value="Integrin_alpha_C_CS"/>
</dbReference>
<dbReference type="PROSITE" id="PS51470">
    <property type="entry name" value="FG_GAP"/>
    <property type="match status" value="5"/>
</dbReference>
<dbReference type="Pfam" id="PF20805">
    <property type="entry name" value="Integrin_A_Ig_2"/>
    <property type="match status" value="1"/>
</dbReference>
<proteinExistence type="inferred from homology"/>
<dbReference type="GO" id="GO:0005178">
    <property type="term" value="F:integrin binding"/>
    <property type="evidence" value="ECO:0007669"/>
    <property type="project" value="TreeGrafter"/>
</dbReference>
<dbReference type="PANTHER" id="PTHR23220:SF122">
    <property type="entry name" value="INTEGRIN ALPHA-PS1"/>
    <property type="match status" value="1"/>
</dbReference>
<dbReference type="Gene3D" id="2.130.10.130">
    <property type="entry name" value="Integrin alpha, N-terminal"/>
    <property type="match status" value="1"/>
</dbReference>
<keyword evidence="5" id="KW-0677">Repeat</keyword>
<evidence type="ECO:0000256" key="6">
    <source>
        <dbReference type="ARBA" id="ARBA00022889"/>
    </source>
</evidence>
<keyword evidence="11" id="KW-0325">Glycoprotein</keyword>
<feature type="domain" description="Integrin alpha second immunoglobulin-like" evidence="16">
    <location>
        <begin position="685"/>
        <end position="816"/>
    </location>
</feature>
<dbReference type="Proteomes" id="UP000838412">
    <property type="component" value="Chromosome 15"/>
</dbReference>
<feature type="repeat" description="FG-GAP" evidence="12">
    <location>
        <begin position="320"/>
        <end position="379"/>
    </location>
</feature>
<dbReference type="GO" id="GO:0008305">
    <property type="term" value="C:integrin complex"/>
    <property type="evidence" value="ECO:0007669"/>
    <property type="project" value="InterPro"/>
</dbReference>
<comment type="subcellular location">
    <subcellularLocation>
        <location evidence="1 13">Membrane</location>
        <topology evidence="1 13">Single-pass type I membrane protein</topology>
    </subcellularLocation>
</comment>
<keyword evidence="10 13" id="KW-0675">Receptor</keyword>
<evidence type="ECO:0000256" key="8">
    <source>
        <dbReference type="ARBA" id="ARBA00023037"/>
    </source>
</evidence>
<evidence type="ECO:0000256" key="7">
    <source>
        <dbReference type="ARBA" id="ARBA00022989"/>
    </source>
</evidence>
<evidence type="ECO:0000256" key="1">
    <source>
        <dbReference type="ARBA" id="ARBA00004479"/>
    </source>
</evidence>
<feature type="region of interest" description="Disordered" evidence="14">
    <location>
        <begin position="1179"/>
        <end position="1232"/>
    </location>
</feature>
<feature type="transmembrane region" description="Helical" evidence="13">
    <location>
        <begin position="1086"/>
        <end position="1110"/>
    </location>
</feature>
<evidence type="ECO:0000256" key="3">
    <source>
        <dbReference type="ARBA" id="ARBA00022692"/>
    </source>
</evidence>
<sequence length="1232" mass="135034">MAPLKALPSVCFLGLLVAVSSFNLDTRDPVIKTMAADTEFGYSVAQHYITDRDEHVMLVGAPKANSQYLPGVVQPGTVYRCPVTSQNDDCTELNFDNTPPIPNVENKNKQFMGGAIAADVLSEEAGKVAICGHQYKKVEGSGDTRKEAPIGRCFFLENNLQGQIDDQTPFGDTGSFNPEEYGFAQAGTSVVFSPHWIPGPDTFTFSPYEVDIVLGNLGVYSWTGTVYSLSGSQNLFDQSKFAKKGGSGKNNLEPLGIDKGAMLGTSVACGKFRDFTSDGVDYGFDYIGGAPGYNQSIGGVAFFHKSIPEDDQNSDNMLFPAFILKGEQYKSDFGFAVSAIDLNNDGYDDLAVGAPQYIGEDGKGGAVYIYINPGDGNGRLDTVEPIKLKGDAKGDAFFGASLTRMGDMNGDGYQDLAVGAPYEESGKGAAYIFLGSSSGIVENAAQVIRSSNLSSPVRNFGIALSGGLDMDGNGYPDLLVGDGEGTAMLFRARPVVDLKPLSPNAQPLVMVPRQGNNPFKIKPDQVDCLLDQNNPGDVYACVDLKVSFQYDDVQDRPFGPNEIDIRYELEADADARNPRVFFYNSRNRKTSKQTHTLKKVAPGNSGKEKTYRLYLKKDERDLVTPVKVALKYWIDQRPPALATSGQSLPPLNNYPSLSPTAALESGMRAEKLTSSLEIEFFKRGCGENQICECDLTMDAVFVNLPQDNPVLRVTQDQRTVNVKITTSNTNEPAYSTRLLVAHSLGLDFNKAKVLSLDTGDVSCQPNALNQSVLECSLQNPLRAEQEVELEFSINSRFLTDSMMMEFELNTTSSNAGPMPNKVLWFSVLAESKLTLAGSSNPRELFYQEPKKLVGESAMEFEENIGPAVYHVYTLKNTGEGTTPRAEILIDWPYETPSNQFHTNGKWLLYIMDIALSGHSEGDKCDRPPVLSNPLRIKEGAGVGDVLDRDRDYVNITDFGNGIRTRERRDADEPSAKESSTRALKAGEKLSNLHCSGMPEDMARCERIRCTFTNIQKDIKVTIKARLWNNTLIMEYNQPGMVSIKSFGTVTIESGDARKRRQANVITQEVETMAVLQKLEPKTVSGIPWWIILLAVLAALLLLLLLALCLWKCGFFKRKKKETYEAEYYKATKVPKNVEYGGQPNYSVMQQGPQQGYEMQPLAGVPGQVAVADSGKYSVDMPPASPSRRVETTTTRYETRYEPVSPTKRSLHSVSGSGPRSAGYTQMTGSAWD</sequence>
<feature type="repeat" description="FG-GAP" evidence="12">
    <location>
        <begin position="446"/>
        <end position="507"/>
    </location>
</feature>
<evidence type="ECO:0000256" key="14">
    <source>
        <dbReference type="SAM" id="MobiDB-lite"/>
    </source>
</evidence>
<reference evidence="18" key="1">
    <citation type="submission" date="2022-01" db="EMBL/GenBank/DDBJ databases">
        <authorList>
            <person name="Braso-Vives M."/>
        </authorList>
    </citation>
    <scope>NUCLEOTIDE SEQUENCE</scope>
</reference>
<feature type="compositionally biased region" description="Polar residues" evidence="14">
    <location>
        <begin position="1211"/>
        <end position="1232"/>
    </location>
</feature>
<feature type="domain" description="Integrin alpha first immunoglubulin-like" evidence="15">
    <location>
        <begin position="505"/>
        <end position="650"/>
    </location>
</feature>
<evidence type="ECO:0000256" key="4">
    <source>
        <dbReference type="ARBA" id="ARBA00022729"/>
    </source>
</evidence>
<comment type="similarity">
    <text evidence="2 13">Belongs to the integrin alpha chain family.</text>
</comment>
<protein>
    <submittedName>
        <fullName evidence="18">ITGA6 protein</fullName>
    </submittedName>
</protein>
<keyword evidence="7 13" id="KW-1133">Transmembrane helix</keyword>
<evidence type="ECO:0000259" key="15">
    <source>
        <dbReference type="Pfam" id="PF08441"/>
    </source>
</evidence>
<evidence type="ECO:0000256" key="11">
    <source>
        <dbReference type="ARBA" id="ARBA00023180"/>
    </source>
</evidence>
<evidence type="ECO:0000256" key="2">
    <source>
        <dbReference type="ARBA" id="ARBA00008054"/>
    </source>
</evidence>
<dbReference type="PRINTS" id="PR01185">
    <property type="entry name" value="INTEGRINA"/>
</dbReference>
<accession>A0A8J9Z3E1</accession>
<keyword evidence="6 13" id="KW-0130">Cell adhesion</keyword>
<dbReference type="SUPFAM" id="SSF69179">
    <property type="entry name" value="Integrin domains"/>
    <property type="match status" value="3"/>
</dbReference>
<dbReference type="SUPFAM" id="SSF69318">
    <property type="entry name" value="Integrin alpha N-terminal domain"/>
    <property type="match status" value="1"/>
</dbReference>
<dbReference type="GO" id="GO:0009897">
    <property type="term" value="C:external side of plasma membrane"/>
    <property type="evidence" value="ECO:0007669"/>
    <property type="project" value="TreeGrafter"/>
</dbReference>
<dbReference type="Gene3D" id="1.20.5.930">
    <property type="entry name" value="Bicelle-embedded integrin alpha(iib) transmembrane segment"/>
    <property type="match status" value="1"/>
</dbReference>
<keyword evidence="3 13" id="KW-0812">Transmembrane</keyword>
<feature type="repeat" description="FG-GAP" evidence="12">
    <location>
        <begin position="384"/>
        <end position="442"/>
    </location>
</feature>
<dbReference type="InterPro" id="IPR013517">
    <property type="entry name" value="FG-GAP"/>
</dbReference>
<dbReference type="GO" id="GO:0007229">
    <property type="term" value="P:integrin-mediated signaling pathway"/>
    <property type="evidence" value="ECO:0007669"/>
    <property type="project" value="UniProtKB-KW"/>
</dbReference>
<dbReference type="Gene3D" id="2.60.40.1510">
    <property type="entry name" value="ntegrin, alpha v. Chain A, domain 3"/>
    <property type="match status" value="1"/>
</dbReference>
<feature type="repeat" description="FG-GAP" evidence="12">
    <location>
        <begin position="26"/>
        <end position="90"/>
    </location>
</feature>
<dbReference type="GO" id="GO:0033627">
    <property type="term" value="P:cell adhesion mediated by integrin"/>
    <property type="evidence" value="ECO:0007669"/>
    <property type="project" value="TreeGrafter"/>
</dbReference>
<dbReference type="InterPro" id="IPR048286">
    <property type="entry name" value="Integrin_alpha_Ig-like_3"/>
</dbReference>
<feature type="repeat" description="FG-GAP" evidence="12">
    <location>
        <begin position="172"/>
        <end position="238"/>
    </location>
</feature>
<dbReference type="Pfam" id="PF01839">
    <property type="entry name" value="FG-GAP"/>
    <property type="match status" value="2"/>
</dbReference>
<organism evidence="18 19">
    <name type="scientific">Branchiostoma lanceolatum</name>
    <name type="common">Common lancelet</name>
    <name type="synonym">Amphioxus lanceolatum</name>
    <dbReference type="NCBI Taxonomy" id="7740"/>
    <lineage>
        <taxon>Eukaryota</taxon>
        <taxon>Metazoa</taxon>
        <taxon>Chordata</taxon>
        <taxon>Cephalochordata</taxon>
        <taxon>Leptocardii</taxon>
        <taxon>Amphioxiformes</taxon>
        <taxon>Branchiostomatidae</taxon>
        <taxon>Branchiostoma</taxon>
    </lineage>
</organism>
<dbReference type="GO" id="GO:0098609">
    <property type="term" value="P:cell-cell adhesion"/>
    <property type="evidence" value="ECO:0007669"/>
    <property type="project" value="TreeGrafter"/>
</dbReference>
<evidence type="ECO:0000256" key="13">
    <source>
        <dbReference type="RuleBase" id="RU003762"/>
    </source>
</evidence>
<dbReference type="InterPro" id="IPR032695">
    <property type="entry name" value="Integrin_dom_sf"/>
</dbReference>
<dbReference type="InterPro" id="IPR048285">
    <property type="entry name" value="Integrin_alpha_Ig-like_2"/>
</dbReference>
<evidence type="ECO:0000313" key="18">
    <source>
        <dbReference type="EMBL" id="CAH1246431.1"/>
    </source>
</evidence>